<sequence>MSIRILPESEIVKNAGELSSPPLLFANPKNLYQRRAERLRKLAENSPLADYLLFSAQIADAQLKVLNDIKFTQQLDAVQLSDEFPLNAKTWQRNPIWLEILTALLVEVKPHANEQAQQTIEWLEKAASSEINALADKLLAQDYRAVGSDKALFIWAALSLYWLQLAQQLPRNAKAESGEQLHVCPVCGTAPTASVIHFGSTQGLRYLHCALCESEWNMVRSKCSNCDQSGKVEYWSLDSENAPVKAESCGDCHSYLKVVYQEKDPYVEPIADDLATLFLDMEMEQKEFFRSGINPFLFPGE</sequence>
<dbReference type="Pfam" id="PF24860">
    <property type="entry name" value="FdhE_C"/>
    <property type="match status" value="1"/>
</dbReference>
<evidence type="ECO:0000256" key="1">
    <source>
        <dbReference type="ARBA" id="ARBA00004496"/>
    </source>
</evidence>
<evidence type="ECO:0000313" key="8">
    <source>
        <dbReference type="EMBL" id="TCP96890.1"/>
    </source>
</evidence>
<reference evidence="8 9" key="1">
    <citation type="submission" date="2019-03" db="EMBL/GenBank/DDBJ databases">
        <title>Genomic Encyclopedia of Type Strains, Phase IV (KMG-IV): sequencing the most valuable type-strain genomes for metagenomic binning, comparative biology and taxonomic classification.</title>
        <authorList>
            <person name="Goeker M."/>
        </authorList>
    </citation>
    <scope>NUCLEOTIDE SEQUENCE [LARGE SCALE GENOMIC DNA]</scope>
    <source>
        <strain evidence="8 9">DSM 28404</strain>
    </source>
</reference>
<feature type="domain" description="FdhE N-terminal" evidence="5">
    <location>
        <begin position="21"/>
        <end position="178"/>
    </location>
</feature>
<dbReference type="InterPro" id="IPR056797">
    <property type="entry name" value="FdhE_central"/>
</dbReference>
<evidence type="ECO:0000256" key="3">
    <source>
        <dbReference type="ARBA" id="ARBA00061033"/>
    </source>
</evidence>
<dbReference type="GO" id="GO:0005829">
    <property type="term" value="C:cytosol"/>
    <property type="evidence" value="ECO:0007669"/>
    <property type="project" value="TreeGrafter"/>
</dbReference>
<dbReference type="HAMAP" id="MF_00611">
    <property type="entry name" value="FdeH"/>
    <property type="match status" value="1"/>
</dbReference>
<comment type="caution">
    <text evidence="8">The sequence shown here is derived from an EMBL/GenBank/DDBJ whole genome shotgun (WGS) entry which is preliminary data.</text>
</comment>
<dbReference type="RefSeq" id="WP_131975008.1">
    <property type="nucleotide sequence ID" value="NZ_SLYB01000003.1"/>
</dbReference>
<dbReference type="NCBIfam" id="NF002925">
    <property type="entry name" value="PRK03564.1"/>
    <property type="match status" value="1"/>
</dbReference>
<dbReference type="Gene3D" id="3.90.1670.10">
    <property type="entry name" value="FdhE-like domain"/>
    <property type="match status" value="1"/>
</dbReference>
<comment type="subcellular location">
    <subcellularLocation>
        <location evidence="1 4">Cytoplasm</location>
    </subcellularLocation>
</comment>
<comment type="function">
    <text evidence="4">Necessary for formate dehydrogenase activity.</text>
</comment>
<feature type="domain" description="FdhE C-terminal" evidence="7">
    <location>
        <begin position="222"/>
        <end position="297"/>
    </location>
</feature>
<dbReference type="EMBL" id="SLYB01000003">
    <property type="protein sequence ID" value="TCP96890.1"/>
    <property type="molecule type" value="Genomic_DNA"/>
</dbReference>
<evidence type="ECO:0000259" key="5">
    <source>
        <dbReference type="Pfam" id="PF04216"/>
    </source>
</evidence>
<dbReference type="AlphaFoldDB" id="A0A4R2T3N8"/>
<name>A0A4R2T3N8_9PAST</name>
<comment type="similarity">
    <text evidence="3 4">Belongs to the FdhE family.</text>
</comment>
<protein>
    <recommendedName>
        <fullName evidence="4">Protein FdhE homolog</fullName>
    </recommendedName>
</protein>
<dbReference type="GO" id="GO:0051604">
    <property type="term" value="P:protein maturation"/>
    <property type="evidence" value="ECO:0007669"/>
    <property type="project" value="TreeGrafter"/>
</dbReference>
<accession>A0A4R2T3N8</accession>
<evidence type="ECO:0000256" key="2">
    <source>
        <dbReference type="ARBA" id="ARBA00022490"/>
    </source>
</evidence>
<dbReference type="SUPFAM" id="SSF144020">
    <property type="entry name" value="FdhE-like"/>
    <property type="match status" value="1"/>
</dbReference>
<evidence type="ECO:0000313" key="9">
    <source>
        <dbReference type="Proteomes" id="UP000295763"/>
    </source>
</evidence>
<proteinExistence type="inferred from homology"/>
<keyword evidence="2 4" id="KW-0963">Cytoplasm</keyword>
<gene>
    <name evidence="4" type="primary">fdhE</name>
    <name evidence="8" type="ORF">EDC44_10388</name>
</gene>
<dbReference type="Pfam" id="PF04216">
    <property type="entry name" value="FdhE_N"/>
    <property type="match status" value="1"/>
</dbReference>
<dbReference type="PIRSF" id="PIRSF018296">
    <property type="entry name" value="Format_dh_formtn"/>
    <property type="match status" value="1"/>
</dbReference>
<organism evidence="8 9">
    <name type="scientific">Cricetibacter osteomyelitidis</name>
    <dbReference type="NCBI Taxonomy" id="1521931"/>
    <lineage>
        <taxon>Bacteria</taxon>
        <taxon>Pseudomonadati</taxon>
        <taxon>Pseudomonadota</taxon>
        <taxon>Gammaproteobacteria</taxon>
        <taxon>Pasteurellales</taxon>
        <taxon>Pasteurellaceae</taxon>
        <taxon>Cricetibacter</taxon>
    </lineage>
</organism>
<dbReference type="InterPro" id="IPR024064">
    <property type="entry name" value="FdhE-like_sf"/>
</dbReference>
<dbReference type="OrthoDB" id="9794151at2"/>
<evidence type="ECO:0000259" key="7">
    <source>
        <dbReference type="Pfam" id="PF24860"/>
    </source>
</evidence>
<dbReference type="Pfam" id="PF24859">
    <property type="entry name" value="FdhE_central"/>
    <property type="match status" value="1"/>
</dbReference>
<dbReference type="PANTHER" id="PTHR37689">
    <property type="entry name" value="PROTEIN FDHE"/>
    <property type="match status" value="1"/>
</dbReference>
<feature type="domain" description="FdhE central" evidence="6">
    <location>
        <begin position="183"/>
        <end position="220"/>
    </location>
</feature>
<dbReference type="InterPro" id="IPR056796">
    <property type="entry name" value="FdhE_C"/>
</dbReference>
<dbReference type="FunFam" id="3.90.1670.10:FF:000001">
    <property type="entry name" value="Protein FdhE"/>
    <property type="match status" value="1"/>
</dbReference>
<keyword evidence="9" id="KW-1185">Reference proteome</keyword>
<dbReference type="PANTHER" id="PTHR37689:SF1">
    <property type="entry name" value="PROTEIN FDHE"/>
    <property type="match status" value="1"/>
</dbReference>
<dbReference type="InterPro" id="IPR056774">
    <property type="entry name" value="FdhE_N"/>
</dbReference>
<dbReference type="InterPro" id="IPR006452">
    <property type="entry name" value="Formate_DH_accessory"/>
</dbReference>
<dbReference type="CDD" id="cd16341">
    <property type="entry name" value="FdhE"/>
    <property type="match status" value="1"/>
</dbReference>
<dbReference type="NCBIfam" id="TIGR01562">
    <property type="entry name" value="FdhE"/>
    <property type="match status" value="1"/>
</dbReference>
<dbReference type="Proteomes" id="UP000295763">
    <property type="component" value="Unassembled WGS sequence"/>
</dbReference>
<evidence type="ECO:0000256" key="4">
    <source>
        <dbReference type="HAMAP-Rule" id="MF_00611"/>
    </source>
</evidence>
<dbReference type="GO" id="GO:0008199">
    <property type="term" value="F:ferric iron binding"/>
    <property type="evidence" value="ECO:0007669"/>
    <property type="project" value="TreeGrafter"/>
</dbReference>
<evidence type="ECO:0000259" key="6">
    <source>
        <dbReference type="Pfam" id="PF24859"/>
    </source>
</evidence>